<reference evidence="1" key="2">
    <citation type="journal article" date="2022" name="New Phytol.">
        <title>Evolutionary transition to the ectomycorrhizal habit in the genomes of a hyperdiverse lineage of mushroom-forming fungi.</title>
        <authorList>
            <person name="Looney B."/>
            <person name="Miyauchi S."/>
            <person name="Morin E."/>
            <person name="Drula E."/>
            <person name="Courty P.E."/>
            <person name="Kohler A."/>
            <person name="Kuo A."/>
            <person name="LaButti K."/>
            <person name="Pangilinan J."/>
            <person name="Lipzen A."/>
            <person name="Riley R."/>
            <person name="Andreopoulos W."/>
            <person name="He G."/>
            <person name="Johnson J."/>
            <person name="Nolan M."/>
            <person name="Tritt A."/>
            <person name="Barry K.W."/>
            <person name="Grigoriev I.V."/>
            <person name="Nagy L.G."/>
            <person name="Hibbett D."/>
            <person name="Henrissat B."/>
            <person name="Matheny P.B."/>
            <person name="Labbe J."/>
            <person name="Martin F.M."/>
        </authorList>
    </citation>
    <scope>NUCLEOTIDE SEQUENCE</scope>
    <source>
        <strain evidence="1">HHB10654</strain>
    </source>
</reference>
<evidence type="ECO:0000313" key="1">
    <source>
        <dbReference type="EMBL" id="KAI0059566.1"/>
    </source>
</evidence>
<dbReference type="EMBL" id="MU277225">
    <property type="protein sequence ID" value="KAI0059566.1"/>
    <property type="molecule type" value="Genomic_DNA"/>
</dbReference>
<gene>
    <name evidence="1" type="ORF">BV25DRAFT_1052530</name>
</gene>
<name>A0ACB8SUR8_9AGAM</name>
<reference evidence="1" key="1">
    <citation type="submission" date="2021-03" db="EMBL/GenBank/DDBJ databases">
        <authorList>
            <consortium name="DOE Joint Genome Institute"/>
            <person name="Ahrendt S."/>
            <person name="Looney B.P."/>
            <person name="Miyauchi S."/>
            <person name="Morin E."/>
            <person name="Drula E."/>
            <person name="Courty P.E."/>
            <person name="Chicoki N."/>
            <person name="Fauchery L."/>
            <person name="Kohler A."/>
            <person name="Kuo A."/>
            <person name="Labutti K."/>
            <person name="Pangilinan J."/>
            <person name="Lipzen A."/>
            <person name="Riley R."/>
            <person name="Andreopoulos W."/>
            <person name="He G."/>
            <person name="Johnson J."/>
            <person name="Barry K.W."/>
            <person name="Grigoriev I.V."/>
            <person name="Nagy L."/>
            <person name="Hibbett D."/>
            <person name="Henrissat B."/>
            <person name="Matheny P.B."/>
            <person name="Labbe J."/>
            <person name="Martin F."/>
        </authorList>
    </citation>
    <scope>NUCLEOTIDE SEQUENCE</scope>
    <source>
        <strain evidence="1">HHB10654</strain>
    </source>
</reference>
<keyword evidence="2" id="KW-1185">Reference proteome</keyword>
<dbReference type="Proteomes" id="UP000814140">
    <property type="component" value="Unassembled WGS sequence"/>
</dbReference>
<comment type="caution">
    <text evidence="1">The sequence shown here is derived from an EMBL/GenBank/DDBJ whole genome shotgun (WGS) entry which is preliminary data.</text>
</comment>
<sequence>MKGSLSPSCGTQSELIDFYRDINLPMRSPDPADIMMVTPSSLSSLAPYCSPIVITTQRSPFPHSSFPPLALAGTPPTCRSTQKRSKFVTVR</sequence>
<organism evidence="1 2">
    <name type="scientific">Artomyces pyxidatus</name>
    <dbReference type="NCBI Taxonomy" id="48021"/>
    <lineage>
        <taxon>Eukaryota</taxon>
        <taxon>Fungi</taxon>
        <taxon>Dikarya</taxon>
        <taxon>Basidiomycota</taxon>
        <taxon>Agaricomycotina</taxon>
        <taxon>Agaricomycetes</taxon>
        <taxon>Russulales</taxon>
        <taxon>Auriscalpiaceae</taxon>
        <taxon>Artomyces</taxon>
    </lineage>
</organism>
<protein>
    <submittedName>
        <fullName evidence="1">Uncharacterized protein</fullName>
    </submittedName>
</protein>
<evidence type="ECO:0000313" key="2">
    <source>
        <dbReference type="Proteomes" id="UP000814140"/>
    </source>
</evidence>
<accession>A0ACB8SUR8</accession>
<proteinExistence type="predicted"/>